<evidence type="ECO:0000256" key="5">
    <source>
        <dbReference type="ARBA" id="ARBA00023239"/>
    </source>
</evidence>
<dbReference type="Proteomes" id="UP000582974">
    <property type="component" value="Unassembled WGS sequence"/>
</dbReference>
<keyword evidence="10" id="KW-1185">Reference proteome</keyword>
<dbReference type="InterPro" id="IPR002129">
    <property type="entry name" value="PyrdxlP-dep_de-COase"/>
</dbReference>
<comment type="caution">
    <text evidence="9">The sequence shown here is derived from an EMBL/GenBank/DDBJ whole genome shotgun (WGS) entry which is preliminary data.</text>
</comment>
<dbReference type="PANTHER" id="PTHR45677:SF8">
    <property type="entry name" value="CYSTEINE SULFINIC ACID DECARBOXYLASE"/>
    <property type="match status" value="1"/>
</dbReference>
<evidence type="ECO:0000256" key="2">
    <source>
        <dbReference type="ARBA" id="ARBA00009533"/>
    </source>
</evidence>
<dbReference type="PANTHER" id="PTHR45677">
    <property type="entry name" value="GLUTAMATE DECARBOXYLASE-RELATED"/>
    <property type="match status" value="1"/>
</dbReference>
<evidence type="ECO:0000256" key="8">
    <source>
        <dbReference type="SAM" id="MobiDB-lite"/>
    </source>
</evidence>
<dbReference type="GO" id="GO:0004058">
    <property type="term" value="F:aromatic-L-amino-acid decarboxylase activity"/>
    <property type="evidence" value="ECO:0007669"/>
    <property type="project" value="UniProtKB-ARBA"/>
</dbReference>
<dbReference type="InterPro" id="IPR015422">
    <property type="entry name" value="PyrdxlP-dep_Trfase_small"/>
</dbReference>
<dbReference type="EMBL" id="JACCKD010000003">
    <property type="protein sequence ID" value="MBA0125569.1"/>
    <property type="molecule type" value="Genomic_DNA"/>
</dbReference>
<proteinExistence type="inferred from homology"/>
<evidence type="ECO:0000256" key="7">
    <source>
        <dbReference type="RuleBase" id="RU000382"/>
    </source>
</evidence>
<name>A0A838A9R1_9PSEU</name>
<gene>
    <name evidence="9" type="ORF">H0B56_08475</name>
</gene>
<dbReference type="SUPFAM" id="SSF53383">
    <property type="entry name" value="PLP-dependent transferases"/>
    <property type="match status" value="1"/>
</dbReference>
<accession>A0A838A9R1</accession>
<sequence>MSVDVNAGSSGEAGITEPPAPVAGAELAGGHAGPARLSALVGTAVQAIAAGVAERGGPAPAREPCALAEQVRDTMGEALPELGTGAEEALSCLTRMLAAGSVDPSDPACAAHLHCPPLAVAAVADLVSATLNPSLDSWDQAPAATTVEREVVAALAELAGYRPERAAGVLTGGGTESNLMGLALARDAALRELAGVEPAYEGVSGPACRMRVFCSTAAHFSVQRNAALLGLGEASVTAVPVDDRHRMDTTALCRALRRCEDSPAIIVATAGTTDLGAIDPLPEVAELANEYGAWLHTDAAYGGGALLSEELAPLLDGIALSDSIALDLHKLGWQPIAAGVFLAGEGYAMEPLARRVAYLNPADDEAAGYDGLLGRSLRTTRRADAFKIAVTMRALGRRGLGELVDRCHALARYIATQIASHPALELAAEPALTTVVFRYRAFGHPDRVNAALRRRLLRRGSAVVGRTELSGEVWLKLTLLHPGAARTDADALLNDIVIAGTEEDG</sequence>
<dbReference type="Gene3D" id="3.90.1150.170">
    <property type="match status" value="1"/>
</dbReference>
<keyword evidence="5 7" id="KW-0456">Lyase</keyword>
<comment type="cofactor">
    <cofactor evidence="1 6 7">
        <name>pyridoxal 5'-phosphate</name>
        <dbReference type="ChEBI" id="CHEBI:597326"/>
    </cofactor>
</comment>
<evidence type="ECO:0000256" key="1">
    <source>
        <dbReference type="ARBA" id="ARBA00001933"/>
    </source>
</evidence>
<comment type="similarity">
    <text evidence="2 7">Belongs to the group II decarboxylase family.</text>
</comment>
<dbReference type="AlphaFoldDB" id="A0A838A9R1"/>
<dbReference type="GO" id="GO:0008483">
    <property type="term" value="F:transaminase activity"/>
    <property type="evidence" value="ECO:0007669"/>
    <property type="project" value="UniProtKB-KW"/>
</dbReference>
<evidence type="ECO:0000256" key="3">
    <source>
        <dbReference type="ARBA" id="ARBA00022793"/>
    </source>
</evidence>
<dbReference type="Gene3D" id="3.90.1150.10">
    <property type="entry name" value="Aspartate Aminotransferase, domain 1"/>
    <property type="match status" value="1"/>
</dbReference>
<evidence type="ECO:0000256" key="6">
    <source>
        <dbReference type="PIRSR" id="PIRSR602129-50"/>
    </source>
</evidence>
<dbReference type="RefSeq" id="WP_180892443.1">
    <property type="nucleotide sequence ID" value="NZ_JACCKD010000003.1"/>
</dbReference>
<dbReference type="InterPro" id="IPR015424">
    <property type="entry name" value="PyrdxlP-dep_Trfase"/>
</dbReference>
<dbReference type="GO" id="GO:0005737">
    <property type="term" value="C:cytoplasm"/>
    <property type="evidence" value="ECO:0007669"/>
    <property type="project" value="TreeGrafter"/>
</dbReference>
<keyword evidence="4 6" id="KW-0663">Pyridoxal phosphate</keyword>
<protein>
    <submittedName>
        <fullName evidence="9">Aminotransferase class V-fold PLP-dependent enzyme</fullName>
    </submittedName>
</protein>
<feature type="region of interest" description="Disordered" evidence="8">
    <location>
        <begin position="1"/>
        <end position="27"/>
    </location>
</feature>
<keyword evidence="3" id="KW-0210">Decarboxylase</keyword>
<dbReference type="InterPro" id="IPR015421">
    <property type="entry name" value="PyrdxlP-dep_Trfase_major"/>
</dbReference>
<evidence type="ECO:0000313" key="9">
    <source>
        <dbReference type="EMBL" id="MBA0125569.1"/>
    </source>
</evidence>
<dbReference type="GO" id="GO:0019752">
    <property type="term" value="P:carboxylic acid metabolic process"/>
    <property type="evidence" value="ECO:0007669"/>
    <property type="project" value="InterPro"/>
</dbReference>
<dbReference type="Gene3D" id="3.40.640.10">
    <property type="entry name" value="Type I PLP-dependent aspartate aminotransferase-like (Major domain)"/>
    <property type="match status" value="1"/>
</dbReference>
<feature type="modified residue" description="N6-(pyridoxal phosphate)lysine" evidence="6">
    <location>
        <position position="330"/>
    </location>
</feature>
<keyword evidence="9" id="KW-0808">Transferase</keyword>
<reference evidence="9 10" key="1">
    <citation type="submission" date="2020-07" db="EMBL/GenBank/DDBJ databases">
        <title>Genome of Haloechinothrix sp.</title>
        <authorList>
            <person name="Tang S.-K."/>
            <person name="Yang L."/>
            <person name="Zhu W.-Y."/>
        </authorList>
    </citation>
    <scope>NUCLEOTIDE SEQUENCE [LARGE SCALE GENOMIC DNA]</scope>
    <source>
        <strain evidence="9 10">YIM 98757</strain>
    </source>
</reference>
<organism evidence="9 10">
    <name type="scientific">Haloechinothrix aidingensis</name>
    <dbReference type="NCBI Taxonomy" id="2752311"/>
    <lineage>
        <taxon>Bacteria</taxon>
        <taxon>Bacillati</taxon>
        <taxon>Actinomycetota</taxon>
        <taxon>Actinomycetes</taxon>
        <taxon>Pseudonocardiales</taxon>
        <taxon>Pseudonocardiaceae</taxon>
        <taxon>Haloechinothrix</taxon>
    </lineage>
</organism>
<evidence type="ECO:0000256" key="4">
    <source>
        <dbReference type="ARBA" id="ARBA00022898"/>
    </source>
</evidence>
<keyword evidence="9" id="KW-0032">Aminotransferase</keyword>
<evidence type="ECO:0000313" key="10">
    <source>
        <dbReference type="Proteomes" id="UP000582974"/>
    </source>
</evidence>
<dbReference type="Pfam" id="PF00282">
    <property type="entry name" value="Pyridoxal_deC"/>
    <property type="match status" value="1"/>
</dbReference>
<dbReference type="GO" id="GO:0030170">
    <property type="term" value="F:pyridoxal phosphate binding"/>
    <property type="evidence" value="ECO:0007669"/>
    <property type="project" value="InterPro"/>
</dbReference>